<accession>A0A085NI23</accession>
<dbReference type="AlphaFoldDB" id="A0A085NI23"/>
<proteinExistence type="predicted"/>
<dbReference type="Proteomes" id="UP000030758">
    <property type="component" value="Unassembled WGS sequence"/>
</dbReference>
<gene>
    <name evidence="1" type="ORF">M514_18696</name>
</gene>
<organism evidence="1">
    <name type="scientific">Trichuris suis</name>
    <name type="common">pig whipworm</name>
    <dbReference type="NCBI Taxonomy" id="68888"/>
    <lineage>
        <taxon>Eukaryota</taxon>
        <taxon>Metazoa</taxon>
        <taxon>Ecdysozoa</taxon>
        <taxon>Nematoda</taxon>
        <taxon>Enoplea</taxon>
        <taxon>Dorylaimia</taxon>
        <taxon>Trichinellida</taxon>
        <taxon>Trichuridae</taxon>
        <taxon>Trichuris</taxon>
    </lineage>
</organism>
<evidence type="ECO:0000313" key="1">
    <source>
        <dbReference type="EMBL" id="KFD69119.1"/>
    </source>
</evidence>
<dbReference type="EMBL" id="KL367498">
    <property type="protein sequence ID" value="KFD69119.1"/>
    <property type="molecule type" value="Genomic_DNA"/>
</dbReference>
<name>A0A085NI23_9BILA</name>
<reference evidence="1" key="1">
    <citation type="journal article" date="2014" name="Nat. Genet.">
        <title>Genome and transcriptome of the porcine whipworm Trichuris suis.</title>
        <authorList>
            <person name="Jex A.R."/>
            <person name="Nejsum P."/>
            <person name="Schwarz E.M."/>
            <person name="Hu L."/>
            <person name="Young N.D."/>
            <person name="Hall R.S."/>
            <person name="Korhonen P.K."/>
            <person name="Liao S."/>
            <person name="Thamsborg S."/>
            <person name="Xia J."/>
            <person name="Xu P."/>
            <person name="Wang S."/>
            <person name="Scheerlinck J.P."/>
            <person name="Hofmann A."/>
            <person name="Sternberg P.W."/>
            <person name="Wang J."/>
            <person name="Gasser R.B."/>
        </authorList>
    </citation>
    <scope>NUCLEOTIDE SEQUENCE [LARGE SCALE GENOMIC DNA]</scope>
    <source>
        <strain evidence="1">DCEP-RM93F</strain>
    </source>
</reference>
<protein>
    <submittedName>
        <fullName evidence="1">Uncharacterized protein</fullName>
    </submittedName>
</protein>
<sequence>MSKAMRQRTVIISEDQCAAHSFVAGDNCWRTHGVATWNMEELDECTRQGDHFVLMIDLPKKRPPSRRCEPMNS</sequence>